<comment type="caution">
    <text evidence="1">The sequence shown here is derived from an EMBL/GenBank/DDBJ whole genome shotgun (WGS) entry which is preliminary data.</text>
</comment>
<evidence type="ECO:0000313" key="2">
    <source>
        <dbReference type="Proteomes" id="UP000193642"/>
    </source>
</evidence>
<proteinExistence type="predicted"/>
<accession>A0A1Y2CC03</accession>
<gene>
    <name evidence="1" type="ORF">BCR33DRAFT_817465</name>
</gene>
<dbReference type="Proteomes" id="UP000193642">
    <property type="component" value="Unassembled WGS sequence"/>
</dbReference>
<dbReference type="OrthoDB" id="2144526at2759"/>
<organism evidence="1 2">
    <name type="scientific">Rhizoclosmatium globosum</name>
    <dbReference type="NCBI Taxonomy" id="329046"/>
    <lineage>
        <taxon>Eukaryota</taxon>
        <taxon>Fungi</taxon>
        <taxon>Fungi incertae sedis</taxon>
        <taxon>Chytridiomycota</taxon>
        <taxon>Chytridiomycota incertae sedis</taxon>
        <taxon>Chytridiomycetes</taxon>
        <taxon>Chytridiales</taxon>
        <taxon>Chytriomycetaceae</taxon>
        <taxon>Rhizoclosmatium</taxon>
    </lineage>
</organism>
<dbReference type="AlphaFoldDB" id="A0A1Y2CC03"/>
<reference evidence="1 2" key="1">
    <citation type="submission" date="2016-07" db="EMBL/GenBank/DDBJ databases">
        <title>Pervasive Adenine N6-methylation of Active Genes in Fungi.</title>
        <authorList>
            <consortium name="DOE Joint Genome Institute"/>
            <person name="Mondo S.J."/>
            <person name="Dannebaum R.O."/>
            <person name="Kuo R.C."/>
            <person name="Labutti K."/>
            <person name="Haridas S."/>
            <person name="Kuo A."/>
            <person name="Salamov A."/>
            <person name="Ahrendt S.R."/>
            <person name="Lipzen A."/>
            <person name="Sullivan W."/>
            <person name="Andreopoulos W.B."/>
            <person name="Clum A."/>
            <person name="Lindquist E."/>
            <person name="Daum C."/>
            <person name="Ramamoorthy G.K."/>
            <person name="Gryganskyi A."/>
            <person name="Culley D."/>
            <person name="Magnuson J.K."/>
            <person name="James T.Y."/>
            <person name="O'Malley M.A."/>
            <person name="Stajich J.E."/>
            <person name="Spatafora J.W."/>
            <person name="Visel A."/>
            <person name="Grigoriev I.V."/>
        </authorList>
    </citation>
    <scope>NUCLEOTIDE SEQUENCE [LARGE SCALE GENOMIC DNA]</scope>
    <source>
        <strain evidence="1 2">JEL800</strain>
    </source>
</reference>
<sequence>MYQYSIGRGSAVPGIAIPTLGKSTLDDQNDIQTMLYNLVQSGKLKPTANTYYPIHFAPGVSITTGQYASCSYFCAYHNAVDISASTRACAGGCGNDAQLINNMFSVASHELAETMTDPSPITGWNDDGQSLGEIGDLCNAQQGKTVGSDGVTYVVQKLWSNSDGNCVVTTGSGPTTTKVVVKTTTTKVPVKTTTANSRCPHSVCVAGSVPLSSSCSACAKAVCDADSYCCTTAWDQTCVDEVASYCSSSC</sequence>
<protein>
    <submittedName>
        <fullName evidence="1">Uncharacterized protein</fullName>
    </submittedName>
</protein>
<name>A0A1Y2CC03_9FUNG</name>
<evidence type="ECO:0000313" key="1">
    <source>
        <dbReference type="EMBL" id="ORY44374.1"/>
    </source>
</evidence>
<dbReference type="EMBL" id="MCGO01000022">
    <property type="protein sequence ID" value="ORY44374.1"/>
    <property type="molecule type" value="Genomic_DNA"/>
</dbReference>
<keyword evidence="2" id="KW-1185">Reference proteome</keyword>